<gene>
    <name evidence="1" type="ORF">F4560_008619</name>
</gene>
<reference evidence="1 2" key="1">
    <citation type="submission" date="2020-08" db="EMBL/GenBank/DDBJ databases">
        <title>Sequencing the genomes of 1000 actinobacteria strains.</title>
        <authorList>
            <person name="Klenk H.-P."/>
        </authorList>
    </citation>
    <scope>NUCLEOTIDE SEQUENCE [LARGE SCALE GENOMIC DNA]</scope>
    <source>
        <strain evidence="1 2">DSM 45486</strain>
    </source>
</reference>
<dbReference type="Proteomes" id="UP000552097">
    <property type="component" value="Unassembled WGS sequence"/>
</dbReference>
<organism evidence="1 2">
    <name type="scientific">Saccharothrix ecbatanensis</name>
    <dbReference type="NCBI Taxonomy" id="1105145"/>
    <lineage>
        <taxon>Bacteria</taxon>
        <taxon>Bacillati</taxon>
        <taxon>Actinomycetota</taxon>
        <taxon>Actinomycetes</taxon>
        <taxon>Pseudonocardiales</taxon>
        <taxon>Pseudonocardiaceae</taxon>
        <taxon>Saccharothrix</taxon>
    </lineage>
</organism>
<evidence type="ECO:0000313" key="1">
    <source>
        <dbReference type="EMBL" id="MBB5808851.1"/>
    </source>
</evidence>
<proteinExistence type="predicted"/>
<protein>
    <submittedName>
        <fullName evidence="1">Uncharacterized protein</fullName>
    </submittedName>
</protein>
<dbReference type="EMBL" id="JACHMO010000001">
    <property type="protein sequence ID" value="MBB5808851.1"/>
    <property type="molecule type" value="Genomic_DNA"/>
</dbReference>
<dbReference type="AlphaFoldDB" id="A0A7W9HVH9"/>
<comment type="caution">
    <text evidence="1">The sequence shown here is derived from an EMBL/GenBank/DDBJ whole genome shotgun (WGS) entry which is preliminary data.</text>
</comment>
<accession>A0A7W9HVH9</accession>
<dbReference type="RefSeq" id="WP_246477957.1">
    <property type="nucleotide sequence ID" value="NZ_JACHMO010000001.1"/>
</dbReference>
<name>A0A7W9HVH9_9PSEU</name>
<sequence length="82" mass="8268">MDPSPIDHVTEVGVATAVTDTPGTEAVADTGAQPLDNHIQVGKFTNWSPTGFAAILGEGNRSCLRAICASSAGEGNKDAPGC</sequence>
<keyword evidence="2" id="KW-1185">Reference proteome</keyword>
<evidence type="ECO:0000313" key="2">
    <source>
        <dbReference type="Proteomes" id="UP000552097"/>
    </source>
</evidence>